<keyword evidence="2" id="KW-1185">Reference proteome</keyword>
<dbReference type="Proteomes" id="UP001199206">
    <property type="component" value="Unassembled WGS sequence"/>
</dbReference>
<reference evidence="1 2" key="1">
    <citation type="submission" date="2021-10" db="EMBL/GenBank/DDBJ databases">
        <title>Genome sequencing of Xanthomonas strains from NCPPB.</title>
        <authorList>
            <person name="Hussein R."/>
            <person name="Harrison J."/>
            <person name="Studholme D.J."/>
            <person name="Vicente J."/>
            <person name="Grant M."/>
        </authorList>
    </citation>
    <scope>NUCLEOTIDE SEQUENCE [LARGE SCALE GENOMIC DNA]</scope>
    <source>
        <strain evidence="1 2">NCPPB 101</strain>
    </source>
</reference>
<dbReference type="RefSeq" id="WP_150114917.1">
    <property type="nucleotide sequence ID" value="NZ_CAWLZN010000001.1"/>
</dbReference>
<name>A0ABS8HLB8_9XANT</name>
<organism evidence="1 2">
    <name type="scientific">Xanthomonas cassavae CFBP 4642</name>
    <dbReference type="NCBI Taxonomy" id="1219375"/>
    <lineage>
        <taxon>Bacteria</taxon>
        <taxon>Pseudomonadati</taxon>
        <taxon>Pseudomonadota</taxon>
        <taxon>Gammaproteobacteria</taxon>
        <taxon>Lysobacterales</taxon>
        <taxon>Lysobacteraceae</taxon>
        <taxon>Xanthomonas</taxon>
    </lineage>
</organism>
<dbReference type="EMBL" id="JAJGQJ010000092">
    <property type="protein sequence ID" value="MCC4622422.1"/>
    <property type="molecule type" value="Genomic_DNA"/>
</dbReference>
<gene>
    <name evidence="1" type="ORF">LL965_21045</name>
</gene>
<protein>
    <recommendedName>
        <fullName evidence="3">DUF2390 domain-containing protein</fullName>
    </recommendedName>
</protein>
<evidence type="ECO:0000313" key="1">
    <source>
        <dbReference type="EMBL" id="MCC4622422.1"/>
    </source>
</evidence>
<comment type="caution">
    <text evidence="1">The sequence shown here is derived from an EMBL/GenBank/DDBJ whole genome shotgun (WGS) entry which is preliminary data.</text>
</comment>
<proteinExistence type="predicted"/>
<sequence>MAFVDAVRNILGALDDYWERIALRLEIWGFKPFQAAVLIAWMIAHQRDGKTSLSEQDAALLRPLEDQLVDAMTAGKASAEAQQLHSLLPTQFDWITWDELRKEALGIDPRPTVLAYLFAAYLRGELTRANLRKMIKAVQASMSYG</sequence>
<evidence type="ECO:0000313" key="2">
    <source>
        <dbReference type="Proteomes" id="UP001199206"/>
    </source>
</evidence>
<evidence type="ECO:0008006" key="3">
    <source>
        <dbReference type="Google" id="ProtNLM"/>
    </source>
</evidence>
<accession>A0ABS8HLB8</accession>